<dbReference type="STRING" id="133383.A0A1R0GWN4"/>
<proteinExistence type="predicted"/>
<evidence type="ECO:0000256" key="1">
    <source>
        <dbReference type="SAM" id="SignalP"/>
    </source>
</evidence>
<feature type="signal peptide" evidence="1">
    <location>
        <begin position="1"/>
        <end position="19"/>
    </location>
</feature>
<feature type="chain" id="PRO_5013203737" evidence="1">
    <location>
        <begin position="20"/>
        <end position="183"/>
    </location>
</feature>
<name>A0A1R0GWN4_9FUNG</name>
<keyword evidence="1" id="KW-0732">Signal</keyword>
<accession>A0A1R0GWN4</accession>
<evidence type="ECO:0000313" key="3">
    <source>
        <dbReference type="Proteomes" id="UP000187455"/>
    </source>
</evidence>
<dbReference type="Proteomes" id="UP000187455">
    <property type="component" value="Unassembled WGS sequence"/>
</dbReference>
<comment type="caution">
    <text evidence="2">The sequence shown here is derived from an EMBL/GenBank/DDBJ whole genome shotgun (WGS) entry which is preliminary data.</text>
</comment>
<evidence type="ECO:0000313" key="2">
    <source>
        <dbReference type="EMBL" id="OLY81311.1"/>
    </source>
</evidence>
<sequence>MKLSILIYATLCFRSLGDAEIENDIEDNFEKFRFDVPKEKIEYYDRGFKEGYFQCKADSKAKRITSIPHITSSDLYFIKKGISDNCISTQCNLDFSFGKADADVLARIQCLGCSGKIANLNCMNKVADKISDGKNAIESNYFSCFAFGSWTFTPSKVGTETKILRSDLSKYGDLLPVPKKKKH</sequence>
<protein>
    <submittedName>
        <fullName evidence="2">Uncharacterized protein</fullName>
    </submittedName>
</protein>
<reference evidence="2 3" key="1">
    <citation type="journal article" date="2016" name="Mol. Biol. Evol.">
        <title>Genome-Wide Survey of Gut Fungi (Harpellales) Reveals the First Horizontally Transferred Ubiquitin Gene from a Mosquito Host.</title>
        <authorList>
            <person name="Wang Y."/>
            <person name="White M.M."/>
            <person name="Kvist S."/>
            <person name="Moncalvo J.M."/>
        </authorList>
    </citation>
    <scope>NUCLEOTIDE SEQUENCE [LARGE SCALE GENOMIC DNA]</scope>
    <source>
        <strain evidence="2 3">ALG-7-W6</strain>
    </source>
</reference>
<keyword evidence="3" id="KW-1185">Reference proteome</keyword>
<gene>
    <name evidence="2" type="ORF">AYI68_g4587</name>
</gene>
<dbReference type="EMBL" id="LSSL01002591">
    <property type="protein sequence ID" value="OLY81311.1"/>
    <property type="molecule type" value="Genomic_DNA"/>
</dbReference>
<dbReference type="AlphaFoldDB" id="A0A1R0GWN4"/>
<organism evidence="2 3">
    <name type="scientific">Smittium mucronatum</name>
    <dbReference type="NCBI Taxonomy" id="133383"/>
    <lineage>
        <taxon>Eukaryota</taxon>
        <taxon>Fungi</taxon>
        <taxon>Fungi incertae sedis</taxon>
        <taxon>Zoopagomycota</taxon>
        <taxon>Kickxellomycotina</taxon>
        <taxon>Harpellomycetes</taxon>
        <taxon>Harpellales</taxon>
        <taxon>Legeriomycetaceae</taxon>
        <taxon>Smittium</taxon>
    </lineage>
</organism>